<keyword evidence="2" id="KW-1185">Reference proteome</keyword>
<dbReference type="AlphaFoldDB" id="A0AA35KPT1"/>
<evidence type="ECO:0000313" key="1">
    <source>
        <dbReference type="EMBL" id="CAI5781214.1"/>
    </source>
</evidence>
<dbReference type="EMBL" id="OX395133">
    <property type="protein sequence ID" value="CAI5781214.1"/>
    <property type="molecule type" value="Genomic_DNA"/>
</dbReference>
<accession>A0AA35KPT1</accession>
<evidence type="ECO:0000313" key="2">
    <source>
        <dbReference type="Proteomes" id="UP001178461"/>
    </source>
</evidence>
<dbReference type="Proteomes" id="UP001178461">
    <property type="component" value="Chromosome 8"/>
</dbReference>
<sequence>MTGGTYQRCHCRKEIEEQVFSVSSKDEKIPILLVPTYLKKAGPRGGMCSEVISSFSKDEAIRSRDGPGKRTDAGEVLQRDIYRPRIHAVGNT</sequence>
<proteinExistence type="predicted"/>
<organism evidence="1 2">
    <name type="scientific">Podarcis lilfordi</name>
    <name type="common">Lilford's wall lizard</name>
    <dbReference type="NCBI Taxonomy" id="74358"/>
    <lineage>
        <taxon>Eukaryota</taxon>
        <taxon>Metazoa</taxon>
        <taxon>Chordata</taxon>
        <taxon>Craniata</taxon>
        <taxon>Vertebrata</taxon>
        <taxon>Euteleostomi</taxon>
        <taxon>Lepidosauria</taxon>
        <taxon>Squamata</taxon>
        <taxon>Bifurcata</taxon>
        <taxon>Unidentata</taxon>
        <taxon>Episquamata</taxon>
        <taxon>Laterata</taxon>
        <taxon>Lacertibaenia</taxon>
        <taxon>Lacertidae</taxon>
        <taxon>Podarcis</taxon>
    </lineage>
</organism>
<protein>
    <submittedName>
        <fullName evidence="1">Uncharacterized protein</fullName>
    </submittedName>
</protein>
<name>A0AA35KPT1_9SAUR</name>
<gene>
    <name evidence="1" type="ORF">PODLI_1B031098</name>
</gene>
<reference evidence="1" key="1">
    <citation type="submission" date="2022-12" db="EMBL/GenBank/DDBJ databases">
        <authorList>
            <person name="Alioto T."/>
            <person name="Alioto T."/>
            <person name="Gomez Garrido J."/>
        </authorList>
    </citation>
    <scope>NUCLEOTIDE SEQUENCE</scope>
</reference>